<evidence type="ECO:0000313" key="3">
    <source>
        <dbReference type="Proteomes" id="UP000319449"/>
    </source>
</evidence>
<keyword evidence="3" id="KW-1185">Reference proteome</keyword>
<name>A0A562VLM0_9BACT</name>
<dbReference type="InterPro" id="IPR001387">
    <property type="entry name" value="Cro/C1-type_HTH"/>
</dbReference>
<accession>A0A562VLM0</accession>
<protein>
    <submittedName>
        <fullName evidence="2">Helix-turn-helix protein</fullName>
    </submittedName>
</protein>
<gene>
    <name evidence="2" type="ORF">JN12_02456</name>
</gene>
<dbReference type="CDD" id="cd00093">
    <property type="entry name" value="HTH_XRE"/>
    <property type="match status" value="1"/>
</dbReference>
<dbReference type="PROSITE" id="PS50943">
    <property type="entry name" value="HTH_CROC1"/>
    <property type="match status" value="1"/>
</dbReference>
<sequence>MAADTTEKNAVKLTLGQYLSSIRRDRKMTLRQVEQITNKDVSNAYLSQIENDKIKQPSPNVLYALAEIYKIDYEKLMEMAGHIAPTKGRAEGQKHGRLATFAEHNLSPEEEAELIEYLKWIRTRKTQA</sequence>
<dbReference type="OrthoDB" id="9809730at2"/>
<feature type="domain" description="HTH cro/C1-type" evidence="1">
    <location>
        <begin position="19"/>
        <end position="76"/>
    </location>
</feature>
<evidence type="ECO:0000259" key="1">
    <source>
        <dbReference type="PROSITE" id="PS50943"/>
    </source>
</evidence>
<reference evidence="2 3" key="1">
    <citation type="submission" date="2019-07" db="EMBL/GenBank/DDBJ databases">
        <title>Genomic Encyclopedia of Archaeal and Bacterial Type Strains, Phase II (KMG-II): from individual species to whole genera.</title>
        <authorList>
            <person name="Goeker M."/>
        </authorList>
    </citation>
    <scope>NUCLEOTIDE SEQUENCE [LARGE SCALE GENOMIC DNA]</scope>
    <source>
        <strain evidence="2 3">ATCC BAA-1139</strain>
    </source>
</reference>
<dbReference type="InterPro" id="IPR010982">
    <property type="entry name" value="Lambda_DNA-bd_dom_sf"/>
</dbReference>
<dbReference type="GO" id="GO:0003677">
    <property type="term" value="F:DNA binding"/>
    <property type="evidence" value="ECO:0007669"/>
    <property type="project" value="InterPro"/>
</dbReference>
<dbReference type="Gene3D" id="1.10.260.40">
    <property type="entry name" value="lambda repressor-like DNA-binding domains"/>
    <property type="match status" value="1"/>
</dbReference>
<evidence type="ECO:0000313" key="2">
    <source>
        <dbReference type="EMBL" id="TWJ18819.1"/>
    </source>
</evidence>
<dbReference type="SMART" id="SM00530">
    <property type="entry name" value="HTH_XRE"/>
    <property type="match status" value="1"/>
</dbReference>
<dbReference type="Proteomes" id="UP000319449">
    <property type="component" value="Unassembled WGS sequence"/>
</dbReference>
<dbReference type="EMBL" id="VLLN01000014">
    <property type="protein sequence ID" value="TWJ18819.1"/>
    <property type="molecule type" value="Genomic_DNA"/>
</dbReference>
<dbReference type="AlphaFoldDB" id="A0A562VLM0"/>
<dbReference type="Pfam" id="PF12844">
    <property type="entry name" value="HTH_19"/>
    <property type="match status" value="1"/>
</dbReference>
<comment type="caution">
    <text evidence="2">The sequence shown here is derived from an EMBL/GenBank/DDBJ whole genome shotgun (WGS) entry which is preliminary data.</text>
</comment>
<dbReference type="RefSeq" id="WP_145023148.1">
    <property type="nucleotide sequence ID" value="NZ_VLLN01000014.1"/>
</dbReference>
<dbReference type="SUPFAM" id="SSF47413">
    <property type="entry name" value="lambda repressor-like DNA-binding domains"/>
    <property type="match status" value="1"/>
</dbReference>
<proteinExistence type="predicted"/>
<organism evidence="2 3">
    <name type="scientific">Geobacter argillaceus</name>
    <dbReference type="NCBI Taxonomy" id="345631"/>
    <lineage>
        <taxon>Bacteria</taxon>
        <taxon>Pseudomonadati</taxon>
        <taxon>Thermodesulfobacteriota</taxon>
        <taxon>Desulfuromonadia</taxon>
        <taxon>Geobacterales</taxon>
        <taxon>Geobacteraceae</taxon>
        <taxon>Geobacter</taxon>
    </lineage>
</organism>